<dbReference type="GO" id="GO:0003700">
    <property type="term" value="F:DNA-binding transcription factor activity"/>
    <property type="evidence" value="ECO:0007669"/>
    <property type="project" value="InterPro"/>
</dbReference>
<name>A0A9D2D7K9_9FIRM</name>
<accession>A0A9D2D7K9</accession>
<dbReference type="AlphaFoldDB" id="A0A9D2D7K9"/>
<dbReference type="InterPro" id="IPR018060">
    <property type="entry name" value="HTH_AraC"/>
</dbReference>
<dbReference type="SUPFAM" id="SSF51215">
    <property type="entry name" value="Regulatory protein AraC"/>
    <property type="match status" value="1"/>
</dbReference>
<dbReference type="EMBL" id="DXCF01000028">
    <property type="protein sequence ID" value="HIZ09900.1"/>
    <property type="molecule type" value="Genomic_DNA"/>
</dbReference>
<comment type="caution">
    <text evidence="5">The sequence shown here is derived from an EMBL/GenBank/DDBJ whole genome shotgun (WGS) entry which is preliminary data.</text>
</comment>
<dbReference type="InterPro" id="IPR020449">
    <property type="entry name" value="Tscrpt_reg_AraC-type_HTH"/>
</dbReference>
<dbReference type="SMART" id="SM00342">
    <property type="entry name" value="HTH_ARAC"/>
    <property type="match status" value="1"/>
</dbReference>
<dbReference type="SUPFAM" id="SSF46689">
    <property type="entry name" value="Homeodomain-like"/>
    <property type="match status" value="2"/>
</dbReference>
<dbReference type="Gene3D" id="1.10.10.60">
    <property type="entry name" value="Homeodomain-like"/>
    <property type="match status" value="2"/>
</dbReference>
<dbReference type="PRINTS" id="PR00032">
    <property type="entry name" value="HTHARAC"/>
</dbReference>
<evidence type="ECO:0000313" key="5">
    <source>
        <dbReference type="EMBL" id="HIZ09900.1"/>
    </source>
</evidence>
<proteinExistence type="predicted"/>
<keyword evidence="1" id="KW-0805">Transcription regulation</keyword>
<keyword evidence="3" id="KW-0804">Transcription</keyword>
<reference evidence="5" key="1">
    <citation type="journal article" date="2021" name="PeerJ">
        <title>Extensive microbial diversity within the chicken gut microbiome revealed by metagenomics and culture.</title>
        <authorList>
            <person name="Gilroy R."/>
            <person name="Ravi A."/>
            <person name="Getino M."/>
            <person name="Pursley I."/>
            <person name="Horton D.L."/>
            <person name="Alikhan N.F."/>
            <person name="Baker D."/>
            <person name="Gharbi K."/>
            <person name="Hall N."/>
            <person name="Watson M."/>
            <person name="Adriaenssens E.M."/>
            <person name="Foster-Nyarko E."/>
            <person name="Jarju S."/>
            <person name="Secka A."/>
            <person name="Antonio M."/>
            <person name="Oren A."/>
            <person name="Chaudhuri R.R."/>
            <person name="La Ragione R."/>
            <person name="Hildebrand F."/>
            <person name="Pallen M.J."/>
        </authorList>
    </citation>
    <scope>NUCLEOTIDE SEQUENCE</scope>
    <source>
        <strain evidence="5">CHK192-19661</strain>
    </source>
</reference>
<dbReference type="InterPro" id="IPR003313">
    <property type="entry name" value="AraC-bd"/>
</dbReference>
<dbReference type="GO" id="GO:0043565">
    <property type="term" value="F:sequence-specific DNA binding"/>
    <property type="evidence" value="ECO:0007669"/>
    <property type="project" value="InterPro"/>
</dbReference>
<gene>
    <name evidence="5" type="ORF">H9726_05370</name>
</gene>
<dbReference type="PANTHER" id="PTHR43280">
    <property type="entry name" value="ARAC-FAMILY TRANSCRIPTIONAL REGULATOR"/>
    <property type="match status" value="1"/>
</dbReference>
<organism evidence="5 6">
    <name type="scientific">Candidatus Borkfalkia avicola</name>
    <dbReference type="NCBI Taxonomy" id="2838503"/>
    <lineage>
        <taxon>Bacteria</taxon>
        <taxon>Bacillati</taxon>
        <taxon>Bacillota</taxon>
        <taxon>Clostridia</taxon>
        <taxon>Christensenellales</taxon>
        <taxon>Christensenellaceae</taxon>
        <taxon>Candidatus Borkfalkia</taxon>
    </lineage>
</organism>
<dbReference type="Pfam" id="PF12833">
    <property type="entry name" value="HTH_18"/>
    <property type="match status" value="1"/>
</dbReference>
<evidence type="ECO:0000256" key="1">
    <source>
        <dbReference type="ARBA" id="ARBA00023015"/>
    </source>
</evidence>
<keyword evidence="2" id="KW-0238">DNA-binding</keyword>
<dbReference type="InterPro" id="IPR018062">
    <property type="entry name" value="HTH_AraC-typ_CS"/>
</dbReference>
<dbReference type="PROSITE" id="PS00041">
    <property type="entry name" value="HTH_ARAC_FAMILY_1"/>
    <property type="match status" value="1"/>
</dbReference>
<feature type="domain" description="HTH araC/xylS-type" evidence="4">
    <location>
        <begin position="188"/>
        <end position="286"/>
    </location>
</feature>
<dbReference type="Pfam" id="PF02311">
    <property type="entry name" value="AraC_binding"/>
    <property type="match status" value="1"/>
</dbReference>
<evidence type="ECO:0000313" key="6">
    <source>
        <dbReference type="Proteomes" id="UP000824025"/>
    </source>
</evidence>
<evidence type="ECO:0000259" key="4">
    <source>
        <dbReference type="PROSITE" id="PS01124"/>
    </source>
</evidence>
<evidence type="ECO:0000256" key="3">
    <source>
        <dbReference type="ARBA" id="ARBA00023163"/>
    </source>
</evidence>
<dbReference type="Proteomes" id="UP000824025">
    <property type="component" value="Unassembled WGS sequence"/>
</dbReference>
<protein>
    <submittedName>
        <fullName evidence="5">AraC family transcriptional regulator</fullName>
    </submittedName>
</protein>
<reference evidence="5" key="2">
    <citation type="submission" date="2021-04" db="EMBL/GenBank/DDBJ databases">
        <authorList>
            <person name="Gilroy R."/>
        </authorList>
    </citation>
    <scope>NUCLEOTIDE SEQUENCE</scope>
    <source>
        <strain evidence="5">CHK192-19661</strain>
    </source>
</reference>
<dbReference type="PROSITE" id="PS01124">
    <property type="entry name" value="HTH_ARAC_FAMILY_2"/>
    <property type="match status" value="1"/>
</dbReference>
<dbReference type="Gene3D" id="2.60.120.280">
    <property type="entry name" value="Regulatory protein AraC"/>
    <property type="match status" value="1"/>
</dbReference>
<sequence>MPYSEKLQNNWTADSRRLFVTTSPFGRQTFFYPQEVGKFRVLPGYSVEREGYESFFLLATVSGKGSLEYEGKKYALQPGTVAWIDCNVRHRYCLPAGEDSWEFYWLHFYGGTAKGYYRQFRSGSTPVLQTEAASAVQEGIRELISLEECPRPQKEALSSLCIARMLTGLLCSFAADTAELRDPPPFLRDMADEIERRYGEYLSLTYFAGKHHVNSSYLSREFRRFFGISFKQYLLAKRLSGAKEYLKYSRMSVGEIAERTGFETPSYFVRIFKRAEGISPLAFRRKSQ</sequence>
<dbReference type="PANTHER" id="PTHR43280:SF2">
    <property type="entry name" value="HTH-TYPE TRANSCRIPTIONAL REGULATOR EXSA"/>
    <property type="match status" value="1"/>
</dbReference>
<dbReference type="InterPro" id="IPR037923">
    <property type="entry name" value="HTH-like"/>
</dbReference>
<dbReference type="InterPro" id="IPR009057">
    <property type="entry name" value="Homeodomain-like_sf"/>
</dbReference>
<evidence type="ECO:0000256" key="2">
    <source>
        <dbReference type="ARBA" id="ARBA00023125"/>
    </source>
</evidence>